<dbReference type="SUPFAM" id="SSF103473">
    <property type="entry name" value="MFS general substrate transporter"/>
    <property type="match status" value="1"/>
</dbReference>
<proteinExistence type="inferred from homology"/>
<comment type="caution">
    <text evidence="3">The sequence shown here is derived from an EMBL/GenBank/DDBJ whole genome shotgun (WGS) entry which is preliminary data.</text>
</comment>
<dbReference type="InterPro" id="IPR039672">
    <property type="entry name" value="MFS_2"/>
</dbReference>
<dbReference type="PANTHER" id="PTHR11328:SF24">
    <property type="entry name" value="MAJOR FACILITATOR SUPERFAMILY (MFS) PROFILE DOMAIN-CONTAINING PROTEIN"/>
    <property type="match status" value="1"/>
</dbReference>
<feature type="transmembrane region" description="Helical" evidence="2">
    <location>
        <begin position="356"/>
        <end position="380"/>
    </location>
</feature>
<feature type="transmembrane region" description="Helical" evidence="2">
    <location>
        <begin position="81"/>
        <end position="99"/>
    </location>
</feature>
<dbReference type="RefSeq" id="WP_228226016.1">
    <property type="nucleotide sequence ID" value="NZ_JAJGNP010000001.1"/>
</dbReference>
<feature type="transmembrane region" description="Helical" evidence="2">
    <location>
        <begin position="260"/>
        <end position="280"/>
    </location>
</feature>
<dbReference type="PANTHER" id="PTHR11328">
    <property type="entry name" value="MAJOR FACILITATOR SUPERFAMILY DOMAIN-CONTAINING PROTEIN"/>
    <property type="match status" value="1"/>
</dbReference>
<feature type="transmembrane region" description="Helical" evidence="2">
    <location>
        <begin position="47"/>
        <end position="69"/>
    </location>
</feature>
<feature type="transmembrane region" description="Helical" evidence="2">
    <location>
        <begin position="221"/>
        <end position="248"/>
    </location>
</feature>
<evidence type="ECO:0000256" key="1">
    <source>
        <dbReference type="ARBA" id="ARBA00009617"/>
    </source>
</evidence>
<feature type="transmembrane region" description="Helical" evidence="2">
    <location>
        <begin position="287"/>
        <end position="305"/>
    </location>
</feature>
<feature type="transmembrane region" description="Helical" evidence="2">
    <location>
        <begin position="171"/>
        <end position="193"/>
    </location>
</feature>
<feature type="transmembrane region" description="Helical" evidence="2">
    <location>
        <begin position="105"/>
        <end position="126"/>
    </location>
</feature>
<feature type="transmembrane region" description="Helical" evidence="2">
    <location>
        <begin position="12"/>
        <end position="35"/>
    </location>
</feature>
<gene>
    <name evidence="3" type="ORF">LL253_02185</name>
</gene>
<protein>
    <submittedName>
        <fullName evidence="3">MFS transporter</fullName>
    </submittedName>
</protein>
<keyword evidence="2" id="KW-1133">Transmembrane helix</keyword>
<sequence>MSDSSGPHPARAIGFGAGDYAFNLFWQTVTLYLLFFYTDALGLTPEAAGLVMMVGAIADGLADLAIGIAADRWRLRYRRIIAWWAVPLATSFVLLFQRPAGGAEWLLPVVMATHVAFRILYALVNLPYAAWSTRVSPHARDRTLMSGSRMTFGALGAVTVAWVMPAGGDHYAGVAMLLAGVAALVLWIVVWRVPEAIAPVPPRPARHALAQDLAAIARNRAFLMLCAATFCATVAGAIIGHSVLYYFAHVLLDAGAGKRALAVMGVIGAVAVPLWTLVALRWSAQPSWLAAACLALLALAVLPLWPGAPDIGISIAMLAVIQVALSGFHLAAWALLPLSVDQGEVRTGVRVEATAFSLFMLVQKIGLGLAALFLGLAYAMGGYAGGVPDAAGRDVIAWVMIAGPAIMIAAGGAIMMLAPLRGRVDQASVNMSDTPSA</sequence>
<name>A0ABS8GYZ2_9SPHN</name>
<evidence type="ECO:0000313" key="3">
    <source>
        <dbReference type="EMBL" id="MCC4231496.1"/>
    </source>
</evidence>
<dbReference type="Pfam" id="PF13347">
    <property type="entry name" value="MFS_2"/>
    <property type="match status" value="1"/>
</dbReference>
<feature type="transmembrane region" description="Helical" evidence="2">
    <location>
        <begin position="311"/>
        <end position="336"/>
    </location>
</feature>
<evidence type="ECO:0000313" key="4">
    <source>
        <dbReference type="Proteomes" id="UP001198830"/>
    </source>
</evidence>
<accession>A0ABS8GYZ2</accession>
<dbReference type="Gene3D" id="1.20.1250.20">
    <property type="entry name" value="MFS general substrate transporter like domains"/>
    <property type="match status" value="2"/>
</dbReference>
<feature type="transmembrane region" description="Helical" evidence="2">
    <location>
        <begin position="147"/>
        <end position="165"/>
    </location>
</feature>
<dbReference type="Proteomes" id="UP001198830">
    <property type="component" value="Unassembled WGS sequence"/>
</dbReference>
<evidence type="ECO:0000256" key="2">
    <source>
        <dbReference type="SAM" id="Phobius"/>
    </source>
</evidence>
<keyword evidence="2" id="KW-0472">Membrane</keyword>
<organism evidence="3 4">
    <name type="scientific">Sphingobium soli</name>
    <dbReference type="NCBI Taxonomy" id="1591116"/>
    <lineage>
        <taxon>Bacteria</taxon>
        <taxon>Pseudomonadati</taxon>
        <taxon>Pseudomonadota</taxon>
        <taxon>Alphaproteobacteria</taxon>
        <taxon>Sphingomonadales</taxon>
        <taxon>Sphingomonadaceae</taxon>
        <taxon>Sphingobium</taxon>
    </lineage>
</organism>
<dbReference type="EMBL" id="JAJGNP010000001">
    <property type="protein sequence ID" value="MCC4231496.1"/>
    <property type="molecule type" value="Genomic_DNA"/>
</dbReference>
<keyword evidence="2" id="KW-0812">Transmembrane</keyword>
<comment type="similarity">
    <text evidence="1">Belongs to the sodium:galactoside symporter (TC 2.A.2) family.</text>
</comment>
<reference evidence="3 4" key="1">
    <citation type="submission" date="2021-10" db="EMBL/GenBank/DDBJ databases">
        <title>The diversity and Nitrogen Metabolism of Culturable Nitrate-Utilizing Bacteria Within the Oxygen Minimum Zone of the Changjiang (Yangtze River)Estuary.</title>
        <authorList>
            <person name="Zhang D."/>
            <person name="Zheng J."/>
            <person name="Liu S."/>
            <person name="He W."/>
        </authorList>
    </citation>
    <scope>NUCLEOTIDE SEQUENCE [LARGE SCALE GENOMIC DNA]</scope>
    <source>
        <strain evidence="3 4">FXH275-2</strain>
    </source>
</reference>
<feature type="transmembrane region" description="Helical" evidence="2">
    <location>
        <begin position="395"/>
        <end position="418"/>
    </location>
</feature>
<keyword evidence="4" id="KW-1185">Reference proteome</keyword>
<dbReference type="InterPro" id="IPR036259">
    <property type="entry name" value="MFS_trans_sf"/>
</dbReference>